<dbReference type="OrthoDB" id="408631at2759"/>
<keyword evidence="2 3" id="KW-0378">Hydrolase</keyword>
<keyword evidence="3" id="KW-0732">Signal</keyword>
<dbReference type="PROSITE" id="PS00122">
    <property type="entry name" value="CARBOXYLESTERASE_B_1"/>
    <property type="match status" value="1"/>
</dbReference>
<dbReference type="EC" id="3.1.1.-" evidence="3"/>
<dbReference type="Gene3D" id="3.40.50.1820">
    <property type="entry name" value="alpha/beta hydrolase"/>
    <property type="match status" value="1"/>
</dbReference>
<comment type="caution">
    <text evidence="5">The sequence shown here is derived from an EMBL/GenBank/DDBJ whole genome shotgun (WGS) entry which is preliminary data.</text>
</comment>
<sequence>MHLLLSLLATLVLTTNGAVSSPITHNTSQSSNGTTINLGYATYEGSTNGLGINEFLGMRYAAPPLVNLRFRAPRDPLNETSIVKADAHGSICMSVIQTFVPSNPSSEDCLFIDVYTPSTVSPESKLPVVLWIQGGAYTSKLPFLPNSQSQSVNDNNNNMIVVTFNFRVGPYGFLASEAIRHDGDLNVGLLDQQKAMQWVQKHISSFGGNPAHVVLMGTSSGGGDVLHHLAAYAGNPPHPFVGAIASSSYNTHILPVQDLEFQYQDLLHATNCTDLSCLRALPTSAFQAANTARPYPSPNSNPNSSPEIPIFTYAPCIDGTFFPQHPISLFQNGAFAHVPLLLGNTANEGTIFGLEANSSAQVRSLLRTNYPELTNGSLSRIEQLYPYDAASQNVHHTPYFASASAAYGEGFFTCPSLDIARLVSGSASSAPVWDYRYNVRDPANVAAGLGVPHTWEIDAVWGPGFAVNAYGSNSYAGADASIVPVVQGYWQSFVRGLNPNAWRAVGSPEWRRFGGDDWLVIQTNGTRMERRDESEMARCRFWDGITDGLNQ</sequence>
<dbReference type="AlphaFoldDB" id="A0A7D8YR94"/>
<evidence type="ECO:0000313" key="6">
    <source>
        <dbReference type="Proteomes" id="UP000481288"/>
    </source>
</evidence>
<feature type="domain" description="Carboxylesterase type B" evidence="4">
    <location>
        <begin position="48"/>
        <end position="542"/>
    </location>
</feature>
<feature type="signal peptide" evidence="3">
    <location>
        <begin position="1"/>
        <end position="20"/>
    </location>
</feature>
<dbReference type="Proteomes" id="UP000481288">
    <property type="component" value="Unassembled WGS sequence"/>
</dbReference>
<protein>
    <recommendedName>
        <fullName evidence="3">Carboxylic ester hydrolase</fullName>
        <ecNumber evidence="3">3.1.1.-</ecNumber>
    </recommendedName>
</protein>
<keyword evidence="6" id="KW-1185">Reference proteome</keyword>
<dbReference type="InterPro" id="IPR029058">
    <property type="entry name" value="AB_hydrolase_fold"/>
</dbReference>
<evidence type="ECO:0000256" key="2">
    <source>
        <dbReference type="ARBA" id="ARBA00022801"/>
    </source>
</evidence>
<dbReference type="GO" id="GO:0016787">
    <property type="term" value="F:hydrolase activity"/>
    <property type="evidence" value="ECO:0007669"/>
    <property type="project" value="UniProtKB-KW"/>
</dbReference>
<dbReference type="SUPFAM" id="SSF53474">
    <property type="entry name" value="alpha/beta-Hydrolases"/>
    <property type="match status" value="1"/>
</dbReference>
<evidence type="ECO:0000313" key="5">
    <source>
        <dbReference type="EMBL" id="TVY51882.1"/>
    </source>
</evidence>
<dbReference type="PROSITE" id="PS00941">
    <property type="entry name" value="CARBOXYLESTERASE_B_2"/>
    <property type="match status" value="1"/>
</dbReference>
<dbReference type="InterPro" id="IPR050309">
    <property type="entry name" value="Type-B_Carboxylest/Lipase"/>
</dbReference>
<gene>
    <name evidence="5" type="ORF">LCER1_G006598</name>
</gene>
<organism evidence="5 6">
    <name type="scientific">Lachnellula cervina</name>
    <dbReference type="NCBI Taxonomy" id="1316786"/>
    <lineage>
        <taxon>Eukaryota</taxon>
        <taxon>Fungi</taxon>
        <taxon>Dikarya</taxon>
        <taxon>Ascomycota</taxon>
        <taxon>Pezizomycotina</taxon>
        <taxon>Leotiomycetes</taxon>
        <taxon>Helotiales</taxon>
        <taxon>Lachnaceae</taxon>
        <taxon>Lachnellula</taxon>
    </lineage>
</organism>
<evidence type="ECO:0000259" key="4">
    <source>
        <dbReference type="Pfam" id="PF00135"/>
    </source>
</evidence>
<dbReference type="PANTHER" id="PTHR11559">
    <property type="entry name" value="CARBOXYLESTERASE"/>
    <property type="match status" value="1"/>
</dbReference>
<comment type="similarity">
    <text evidence="1 3">Belongs to the type-B carboxylesterase/lipase family.</text>
</comment>
<proteinExistence type="inferred from homology"/>
<accession>A0A7D8YR94</accession>
<dbReference type="InterPro" id="IPR019819">
    <property type="entry name" value="Carboxylesterase_B_CS"/>
</dbReference>
<dbReference type="Pfam" id="PF00135">
    <property type="entry name" value="COesterase"/>
    <property type="match status" value="1"/>
</dbReference>
<dbReference type="InterPro" id="IPR002018">
    <property type="entry name" value="CarbesteraseB"/>
</dbReference>
<dbReference type="EMBL" id="QGMG01000713">
    <property type="protein sequence ID" value="TVY51882.1"/>
    <property type="molecule type" value="Genomic_DNA"/>
</dbReference>
<name>A0A7D8YR94_9HELO</name>
<evidence type="ECO:0000256" key="1">
    <source>
        <dbReference type="ARBA" id="ARBA00005964"/>
    </source>
</evidence>
<feature type="chain" id="PRO_5029033969" description="Carboxylic ester hydrolase" evidence="3">
    <location>
        <begin position="21"/>
        <end position="551"/>
    </location>
</feature>
<reference evidence="5 6" key="1">
    <citation type="submission" date="2018-05" db="EMBL/GenBank/DDBJ databases">
        <title>Whole genome sequencing for identification of molecular markers to develop diagnostic detection tools for the regulated plant pathogen Lachnellula willkommii.</title>
        <authorList>
            <person name="Giroux E."/>
            <person name="Bilodeau G."/>
        </authorList>
    </citation>
    <scope>NUCLEOTIDE SEQUENCE [LARGE SCALE GENOMIC DNA]</scope>
    <source>
        <strain evidence="5 6">CBS 625.97</strain>
    </source>
</reference>
<dbReference type="InterPro" id="IPR019826">
    <property type="entry name" value="Carboxylesterase_B_AS"/>
</dbReference>
<evidence type="ECO:0000256" key="3">
    <source>
        <dbReference type="RuleBase" id="RU361235"/>
    </source>
</evidence>